<accession>A0A0U5F925</accession>
<reference evidence="1 2" key="1">
    <citation type="submission" date="2014-09" db="EMBL/GenBank/DDBJ databases">
        <authorList>
            <person name="Regsiter A."/>
        </authorList>
    </citation>
    <scope>NUCLEOTIDE SEQUENCE [LARGE SCALE GENOMIC DNA]</scope>
</reference>
<protein>
    <submittedName>
        <fullName evidence="1">Uncharacterized protein</fullName>
    </submittedName>
</protein>
<proteinExistence type="predicted"/>
<evidence type="ECO:0000313" key="2">
    <source>
        <dbReference type="Proteomes" id="UP000052230"/>
    </source>
</evidence>
<organism evidence="1 2">
    <name type="scientific">Xanthomonas citri pv. citri</name>
    <dbReference type="NCBI Taxonomy" id="611301"/>
    <lineage>
        <taxon>Bacteria</taxon>
        <taxon>Pseudomonadati</taxon>
        <taxon>Pseudomonadota</taxon>
        <taxon>Gammaproteobacteria</taxon>
        <taxon>Lysobacterales</taxon>
        <taxon>Lysobacteraceae</taxon>
        <taxon>Xanthomonas</taxon>
    </lineage>
</organism>
<comment type="caution">
    <text evidence="1">The sequence shown here is derived from an EMBL/GenBank/DDBJ whole genome shotgun (WGS) entry which is preliminary data.</text>
</comment>
<name>A0A0U5F925_XANCI</name>
<gene>
    <name evidence="1" type="ORF">XAC3562_1200033</name>
</gene>
<evidence type="ECO:0000313" key="1">
    <source>
        <dbReference type="EMBL" id="CEG14711.1"/>
    </source>
</evidence>
<dbReference type="AlphaFoldDB" id="A0A0U5F925"/>
<dbReference type="EMBL" id="CCXZ01000025">
    <property type="protein sequence ID" value="CEG14711.1"/>
    <property type="molecule type" value="Genomic_DNA"/>
</dbReference>
<keyword evidence="2" id="KW-1185">Reference proteome</keyword>
<sequence length="83" mass="8966">MHTTIVELEFVDLPHLPPDVVGSVTTGALGNGYLLIMRDHTARLAIWNSAASQFADAAGLLDSASIRSWARLLKPVDALSWSH</sequence>
<dbReference type="Proteomes" id="UP000052230">
    <property type="component" value="Unassembled WGS sequence"/>
</dbReference>